<dbReference type="InterPro" id="IPR036291">
    <property type="entry name" value="NAD(P)-bd_dom_sf"/>
</dbReference>
<keyword evidence="1" id="KW-0560">Oxidoreductase</keyword>
<comment type="caution">
    <text evidence="3">The sequence shown here is derived from an EMBL/GenBank/DDBJ whole genome shotgun (WGS) entry which is preliminary data.</text>
</comment>
<dbReference type="AlphaFoldDB" id="A0A811LNY2"/>
<dbReference type="PANTHER" id="PTHR43157">
    <property type="entry name" value="PHOSPHATIDYLINOSITOL-GLYCAN BIOSYNTHESIS CLASS F PROTEIN-RELATED"/>
    <property type="match status" value="1"/>
</dbReference>
<dbReference type="PRINTS" id="PR00081">
    <property type="entry name" value="GDHRDH"/>
</dbReference>
<dbReference type="EMBL" id="CAJFDH010000006">
    <property type="protein sequence ID" value="CAD5228871.1"/>
    <property type="molecule type" value="Genomic_DNA"/>
</dbReference>
<dbReference type="Proteomes" id="UP000614601">
    <property type="component" value="Unassembled WGS sequence"/>
</dbReference>
<reference evidence="3" key="1">
    <citation type="submission" date="2020-09" db="EMBL/GenBank/DDBJ databases">
        <authorList>
            <person name="Kikuchi T."/>
        </authorList>
    </citation>
    <scope>NUCLEOTIDE SEQUENCE</scope>
    <source>
        <strain evidence="3">SH1</strain>
    </source>
</reference>
<dbReference type="OrthoDB" id="191139at2759"/>
<evidence type="ECO:0000256" key="1">
    <source>
        <dbReference type="ARBA" id="ARBA00023002"/>
    </source>
</evidence>
<accession>A0A811LNY2</accession>
<keyword evidence="2" id="KW-0812">Transmembrane</keyword>
<keyword evidence="2" id="KW-1133">Transmembrane helix</keyword>
<dbReference type="GO" id="GO:0016491">
    <property type="term" value="F:oxidoreductase activity"/>
    <property type="evidence" value="ECO:0007669"/>
    <property type="project" value="UniProtKB-KW"/>
</dbReference>
<dbReference type="CDD" id="cd05327">
    <property type="entry name" value="retinol-DH_like_SDR_c_like"/>
    <property type="match status" value="1"/>
</dbReference>
<dbReference type="SUPFAM" id="SSF51735">
    <property type="entry name" value="NAD(P)-binding Rossmann-fold domains"/>
    <property type="match status" value="1"/>
</dbReference>
<name>A0A811LNY2_9BILA</name>
<dbReference type="InterPro" id="IPR002347">
    <property type="entry name" value="SDR_fam"/>
</dbReference>
<evidence type="ECO:0000313" key="3">
    <source>
        <dbReference type="EMBL" id="CAD5228871.1"/>
    </source>
</evidence>
<dbReference type="EMBL" id="CAJFCW020000006">
    <property type="protein sequence ID" value="CAG9125180.1"/>
    <property type="molecule type" value="Genomic_DNA"/>
</dbReference>
<dbReference type="Proteomes" id="UP000783686">
    <property type="component" value="Unassembled WGS sequence"/>
</dbReference>
<dbReference type="PANTHER" id="PTHR43157:SF31">
    <property type="entry name" value="PHOSPHATIDYLINOSITOL-GLYCAN BIOSYNTHESIS CLASS F PROTEIN"/>
    <property type="match status" value="1"/>
</dbReference>
<organism evidence="3 4">
    <name type="scientific">Bursaphelenchus okinawaensis</name>
    <dbReference type="NCBI Taxonomy" id="465554"/>
    <lineage>
        <taxon>Eukaryota</taxon>
        <taxon>Metazoa</taxon>
        <taxon>Ecdysozoa</taxon>
        <taxon>Nematoda</taxon>
        <taxon>Chromadorea</taxon>
        <taxon>Rhabditida</taxon>
        <taxon>Tylenchina</taxon>
        <taxon>Tylenchomorpha</taxon>
        <taxon>Aphelenchoidea</taxon>
        <taxon>Aphelenchoididae</taxon>
        <taxon>Bursaphelenchus</taxon>
    </lineage>
</organism>
<proteinExistence type="predicted"/>
<dbReference type="Gene3D" id="3.40.50.720">
    <property type="entry name" value="NAD(P)-binding Rossmann-like Domain"/>
    <property type="match status" value="1"/>
</dbReference>
<gene>
    <name evidence="3" type="ORF">BOKJ2_LOCUS12930</name>
</gene>
<evidence type="ECO:0000313" key="4">
    <source>
        <dbReference type="Proteomes" id="UP000614601"/>
    </source>
</evidence>
<keyword evidence="4" id="KW-1185">Reference proteome</keyword>
<evidence type="ECO:0000256" key="2">
    <source>
        <dbReference type="SAM" id="Phobius"/>
    </source>
</evidence>
<sequence>MEEVEEGWDSLAVASGVVAVAFVLFMVRRWIKGGQFTEKVNAKGKVALVTGSNSGIGRQIVKELNLKGAKVYMLVRDIGRGNEAVRWMAKYGCDITRLFVRICDLNDFESVKKFVNDFDKEEDHVDILINNAGCMFNPRYSATKDGYETVCQTNYLGHFLLTDLLLPKLEAAPAARVVNVSSKLHLRADTVDLDVMNKKSEYGVMKSYARSKLASVLHAVEFTKRLRRRSSGTKVLINSCHPGAVNTDLVRIPFYRNVLKKVFGVFIWFFMKTDQDGAQTPLYCALSKKLEGVSGKYFADCGEGEVHPFFYDADKAEVLYNQSLEYCKIEPQ</sequence>
<protein>
    <submittedName>
        <fullName evidence="3">Uncharacterized protein</fullName>
    </submittedName>
</protein>
<keyword evidence="2" id="KW-0472">Membrane</keyword>
<dbReference type="Pfam" id="PF00106">
    <property type="entry name" value="adh_short"/>
    <property type="match status" value="1"/>
</dbReference>
<feature type="transmembrane region" description="Helical" evidence="2">
    <location>
        <begin position="12"/>
        <end position="31"/>
    </location>
</feature>